<dbReference type="InterPro" id="IPR029016">
    <property type="entry name" value="GAF-like_dom_sf"/>
</dbReference>
<dbReference type="SUPFAM" id="SSF55781">
    <property type="entry name" value="GAF domain-like"/>
    <property type="match status" value="1"/>
</dbReference>
<evidence type="ECO:0000313" key="4">
    <source>
        <dbReference type="EMBL" id="HGI75469.1"/>
    </source>
</evidence>
<dbReference type="SUPFAM" id="SSF109604">
    <property type="entry name" value="HD-domain/PDEase-like"/>
    <property type="match status" value="1"/>
</dbReference>
<dbReference type="SUPFAM" id="SSF53850">
    <property type="entry name" value="Periplasmic binding protein-like II"/>
    <property type="match status" value="1"/>
</dbReference>
<keyword evidence="2" id="KW-1133">Transmembrane helix</keyword>
<reference evidence="4" key="1">
    <citation type="journal article" date="2020" name="mSystems">
        <title>Genome- and Community-Level Interaction Insights into Carbon Utilization and Element Cycling Functions of Hydrothermarchaeota in Hydrothermal Sediment.</title>
        <authorList>
            <person name="Zhou Z."/>
            <person name="Liu Y."/>
            <person name="Xu W."/>
            <person name="Pan J."/>
            <person name="Luo Z.H."/>
            <person name="Li M."/>
        </authorList>
    </citation>
    <scope>NUCLEOTIDE SEQUENCE [LARGE SCALE GENOMIC DNA]</scope>
    <source>
        <strain evidence="4">SpSt-716</strain>
    </source>
</reference>
<dbReference type="NCBIfam" id="TIGR00277">
    <property type="entry name" value="HDIG"/>
    <property type="match status" value="1"/>
</dbReference>
<dbReference type="InterPro" id="IPR006675">
    <property type="entry name" value="HDIG_dom"/>
</dbReference>
<organism evidence="4">
    <name type="scientific">Candidatus Caldatribacterium californiense</name>
    <dbReference type="NCBI Taxonomy" id="1454726"/>
    <lineage>
        <taxon>Bacteria</taxon>
        <taxon>Pseudomonadati</taxon>
        <taxon>Atribacterota</taxon>
        <taxon>Atribacteria</taxon>
        <taxon>Atribacterales</taxon>
        <taxon>Candidatus Caldatribacteriaceae</taxon>
        <taxon>Candidatus Caldatribacterium</taxon>
    </lineage>
</organism>
<keyword evidence="2" id="KW-0472">Membrane</keyword>
<dbReference type="PANTHER" id="PTHR43155">
    <property type="entry name" value="CYCLIC DI-GMP PHOSPHODIESTERASE PA4108-RELATED"/>
    <property type="match status" value="1"/>
</dbReference>
<dbReference type="InterPro" id="IPR001638">
    <property type="entry name" value="Solute-binding_3/MltF_N"/>
</dbReference>
<feature type="region of interest" description="Disordered" evidence="1">
    <location>
        <begin position="661"/>
        <end position="681"/>
    </location>
</feature>
<dbReference type="Pfam" id="PF00497">
    <property type="entry name" value="SBP_bac_3"/>
    <property type="match status" value="1"/>
</dbReference>
<accession>A0A7V4DH58</accession>
<dbReference type="SMART" id="SM00062">
    <property type="entry name" value="PBPb"/>
    <property type="match status" value="1"/>
</dbReference>
<dbReference type="Gene3D" id="3.40.190.10">
    <property type="entry name" value="Periplasmic binding protein-like II"/>
    <property type="match status" value="2"/>
</dbReference>
<dbReference type="EMBL" id="DTEN01000293">
    <property type="protein sequence ID" value="HGI75469.1"/>
    <property type="molecule type" value="Genomic_DNA"/>
</dbReference>
<gene>
    <name evidence="4" type="ORF">ENU96_07325</name>
</gene>
<evidence type="ECO:0000259" key="3">
    <source>
        <dbReference type="PROSITE" id="PS51832"/>
    </source>
</evidence>
<dbReference type="InterPro" id="IPR003607">
    <property type="entry name" value="HD/PDEase_dom"/>
</dbReference>
<name>A0A7V4DH58_9BACT</name>
<dbReference type="Gene3D" id="1.10.3210.10">
    <property type="entry name" value="Hypothetical protein af1432"/>
    <property type="match status" value="1"/>
</dbReference>
<dbReference type="PANTHER" id="PTHR43155:SF8">
    <property type="entry name" value="METAL DEPENDENT PHOSPHOHYDROLASE"/>
    <property type="match status" value="1"/>
</dbReference>
<comment type="caution">
    <text evidence="4">The sequence shown here is derived from an EMBL/GenBank/DDBJ whole genome shotgun (WGS) entry which is preliminary data.</text>
</comment>
<dbReference type="Gene3D" id="3.30.450.40">
    <property type="match status" value="1"/>
</dbReference>
<dbReference type="Pfam" id="PF13487">
    <property type="entry name" value="HD_5"/>
    <property type="match status" value="1"/>
</dbReference>
<dbReference type="SMART" id="SM00471">
    <property type="entry name" value="HDc"/>
    <property type="match status" value="1"/>
</dbReference>
<feature type="transmembrane region" description="Helical" evidence="2">
    <location>
        <begin position="254"/>
        <end position="276"/>
    </location>
</feature>
<feature type="domain" description="HD-GYP" evidence="3">
    <location>
        <begin position="469"/>
        <end position="664"/>
    </location>
</feature>
<sequence length="681" mass="76590">MMRKGVLFGIGVVIWVLVLLPSGAFSQDTPLRVLIDRDYPPFAYYDDEGRFVGVSVEFWRMWEERTGIPVELLPTEWAKVHSLIQERQADLVDTIFYTPERATYLDYIQPLFRVTSSVYFRKNLNVRSLLDLTPHVVGAKAKDALVNLALSLNPSLQLRLYPNYSDIVLAARRREVDCFLMDDPPANFYLVKYGLLADFSRLPLPAENFLYLATWKGNTKVVELVRAELSKFSEKELHNLLQSYLVTVREYPPWLFRGLLLLAAGISGAISVLAAFNRRLQRLVRQATAQLEHALEGEQMARRRLLEALEVTALLPLLEIEEEAFLSRMLDLALGMIPKAPMGSALLLDDKGRGRIVAVRGHHESLLGFTFEPEELIVKERITVVKDILGPHRKFSSSEKYRKLLEGAQSIAETLLVPLLWKGKFFGQLALDLPEGTQDAFDNGDIALAEQLSRICVACHALREYARKEESFFENLIVALARALEYYDSSTLKHSEVSAEYASRIARHLGLEGQRVKSIRWASLVHDIGKIFIPQSILRKPGSLTPEEYELVKLHPLKGEELLRSVRGLEDVARIVRHHHERFDGLGYPDGLAKEAIPLESRIVAVVDAFEAMTSNRPYRRAMSIAEAIAELQRCAGTQFDPEVVKAASAVVGELVLSSSCSPYGPSPTGAGTISQRDRTT</sequence>
<protein>
    <submittedName>
        <fullName evidence="4">Transporter substrate-binding domain-containing protein</fullName>
    </submittedName>
</protein>
<dbReference type="AlphaFoldDB" id="A0A7V4DH58"/>
<proteinExistence type="predicted"/>
<dbReference type="InterPro" id="IPR037522">
    <property type="entry name" value="HD_GYP_dom"/>
</dbReference>
<dbReference type="CDD" id="cd00077">
    <property type="entry name" value="HDc"/>
    <property type="match status" value="1"/>
</dbReference>
<evidence type="ECO:0000256" key="1">
    <source>
        <dbReference type="SAM" id="MobiDB-lite"/>
    </source>
</evidence>
<evidence type="ECO:0000256" key="2">
    <source>
        <dbReference type="SAM" id="Phobius"/>
    </source>
</evidence>
<dbReference type="PROSITE" id="PS51832">
    <property type="entry name" value="HD_GYP"/>
    <property type="match status" value="1"/>
</dbReference>
<keyword evidence="2" id="KW-0812">Transmembrane</keyword>